<accession>A0ABU4QG94</accession>
<reference evidence="2 3" key="1">
    <citation type="submission" date="2023-11" db="EMBL/GenBank/DDBJ databases">
        <title>MicrobeMod: A computational toolkit for identifying prokaryotic methylation and restriction-modification with nanopore sequencing.</title>
        <authorList>
            <person name="Crits-Christoph A."/>
            <person name="Kang S.C."/>
            <person name="Lee H."/>
            <person name="Ostrov N."/>
        </authorList>
    </citation>
    <scope>NUCLEOTIDE SEQUENCE [LARGE SCALE GENOMIC DNA]</scope>
    <source>
        <strain evidence="2 3">ATCC BAA-2732</strain>
    </source>
</reference>
<protein>
    <submittedName>
        <fullName evidence="2">Uncharacterized protein</fullName>
    </submittedName>
</protein>
<sequence>MTRIFACSFGLFAPAVLAHSGHGGIGFFHHFPPFMPLLLLLIGLGAGYLWLKHRH</sequence>
<gene>
    <name evidence="2" type="ORF">SIL79_19345</name>
</gene>
<name>A0ABU4QG94_9GAMM</name>
<keyword evidence="1" id="KW-0472">Membrane</keyword>
<evidence type="ECO:0000313" key="3">
    <source>
        <dbReference type="Proteomes" id="UP001272773"/>
    </source>
</evidence>
<keyword evidence="3" id="KW-1185">Reference proteome</keyword>
<dbReference type="RefSeq" id="WP_162835833.1">
    <property type="nucleotide sequence ID" value="NZ_BMYE01000007.1"/>
</dbReference>
<evidence type="ECO:0000256" key="1">
    <source>
        <dbReference type="SAM" id="Phobius"/>
    </source>
</evidence>
<evidence type="ECO:0000313" key="2">
    <source>
        <dbReference type="EMBL" id="MDX6018435.1"/>
    </source>
</evidence>
<dbReference type="EMBL" id="JAWXXR010000001">
    <property type="protein sequence ID" value="MDX6018435.1"/>
    <property type="molecule type" value="Genomic_DNA"/>
</dbReference>
<feature type="transmembrane region" description="Helical" evidence="1">
    <location>
        <begin position="34"/>
        <end position="51"/>
    </location>
</feature>
<keyword evidence="1" id="KW-0812">Transmembrane</keyword>
<proteinExistence type="predicted"/>
<comment type="caution">
    <text evidence="2">The sequence shown here is derived from an EMBL/GenBank/DDBJ whole genome shotgun (WGS) entry which is preliminary data.</text>
</comment>
<dbReference type="GeneID" id="88625711"/>
<organism evidence="2 3">
    <name type="scientific">Shewanella indica</name>
    <dbReference type="NCBI Taxonomy" id="768528"/>
    <lineage>
        <taxon>Bacteria</taxon>
        <taxon>Pseudomonadati</taxon>
        <taxon>Pseudomonadota</taxon>
        <taxon>Gammaproteobacteria</taxon>
        <taxon>Alteromonadales</taxon>
        <taxon>Shewanellaceae</taxon>
        <taxon>Shewanella</taxon>
    </lineage>
</organism>
<keyword evidence="1" id="KW-1133">Transmembrane helix</keyword>
<dbReference type="Proteomes" id="UP001272773">
    <property type="component" value="Unassembled WGS sequence"/>
</dbReference>